<dbReference type="AlphaFoldDB" id="A0A401XMC2"/>
<gene>
    <name evidence="2" type="ORF">JCM31826_16200</name>
</gene>
<reference evidence="2 3" key="1">
    <citation type="submission" date="2018-11" db="EMBL/GenBank/DDBJ databases">
        <title>Schleiferia aggregans sp. nov., a moderately thermophilic heterotrophic bacterium isolated from microbial mats at a terrestrial hot spring.</title>
        <authorList>
            <person name="Iino T."/>
            <person name="Ohkuma M."/>
            <person name="Haruta S."/>
        </authorList>
    </citation>
    <scope>NUCLEOTIDE SEQUENCE [LARGE SCALE GENOMIC DNA]</scope>
    <source>
        <strain evidence="2 3">LA</strain>
    </source>
</reference>
<protein>
    <recommendedName>
        <fullName evidence="4">SH3b domain-containing protein</fullName>
    </recommendedName>
</protein>
<dbReference type="EMBL" id="BHZE01000016">
    <property type="protein sequence ID" value="GCD78138.1"/>
    <property type="molecule type" value="Genomic_DNA"/>
</dbReference>
<evidence type="ECO:0008006" key="4">
    <source>
        <dbReference type="Google" id="ProtNLM"/>
    </source>
</evidence>
<proteinExistence type="predicted"/>
<keyword evidence="3" id="KW-1185">Reference proteome</keyword>
<evidence type="ECO:0000256" key="1">
    <source>
        <dbReference type="SAM" id="SignalP"/>
    </source>
</evidence>
<dbReference type="Proteomes" id="UP000286715">
    <property type="component" value="Unassembled WGS sequence"/>
</dbReference>
<organism evidence="2 3">
    <name type="scientific">Thermaurantimonas aggregans</name>
    <dbReference type="NCBI Taxonomy" id="2173829"/>
    <lineage>
        <taxon>Bacteria</taxon>
        <taxon>Pseudomonadati</taxon>
        <taxon>Bacteroidota</taxon>
        <taxon>Flavobacteriia</taxon>
        <taxon>Flavobacteriales</taxon>
        <taxon>Schleiferiaceae</taxon>
        <taxon>Thermaurantimonas</taxon>
    </lineage>
</organism>
<evidence type="ECO:0000313" key="2">
    <source>
        <dbReference type="EMBL" id="GCD78138.1"/>
    </source>
</evidence>
<dbReference type="OrthoDB" id="1466353at2"/>
<keyword evidence="1" id="KW-0732">Signal</keyword>
<dbReference type="RefSeq" id="WP_124398198.1">
    <property type="nucleotide sequence ID" value="NZ_BHZE01000016.1"/>
</dbReference>
<comment type="caution">
    <text evidence="2">The sequence shown here is derived from an EMBL/GenBank/DDBJ whole genome shotgun (WGS) entry which is preliminary data.</text>
</comment>
<evidence type="ECO:0000313" key="3">
    <source>
        <dbReference type="Proteomes" id="UP000286715"/>
    </source>
</evidence>
<feature type="signal peptide" evidence="1">
    <location>
        <begin position="1"/>
        <end position="25"/>
    </location>
</feature>
<name>A0A401XMC2_9FLAO</name>
<feature type="chain" id="PRO_5019526556" description="SH3b domain-containing protein" evidence="1">
    <location>
        <begin position="26"/>
        <end position="383"/>
    </location>
</feature>
<accession>A0A401XMC2</accession>
<sequence length="383" mass="43428">MSLKLFSVKTKTLLLLYILSNQSFAQNTQCAFTEVLQIEAQSGMRIREKPDATAKAIGGVPYKFKIEACAETFGKATFEGIEGNWRLVRYKNTIGYMWDGLSVLVSSYKPQVTQQKFTVESQPQTAQDDYRITEASASSTAVSQAPTIVSSQQTSTKPNTSPFTEVKLITESYPYCRDITAIDRTLYYYAVMVEDEYYVIKPIDLTIELRKNSPKNKLHFDIKPSEGDGSLFIIGLPTPFKNWKKIRNNDYVLTQYNRKLTPGVRLELYASEPGNSLGNIKIMAAGTVKSYNHDCPVVENYKLLVELMLNEKEVFDVSKQISHPGACGVPDLFWFGDLNQDGYTDFILVGEYPKYTAFTLFFSQPDNPQRFKKVSEWVVEDCD</sequence>